<protein>
    <submittedName>
        <fullName evidence="1">HK97 family phage portal protein</fullName>
    </submittedName>
</protein>
<dbReference type="Pfam" id="PF04860">
    <property type="entry name" value="Phage_portal"/>
    <property type="match status" value="1"/>
</dbReference>
<dbReference type="Gene3D" id="3.30.1120.70">
    <property type="match status" value="1"/>
</dbReference>
<accession>S2W3S6</accession>
<dbReference type="AlphaFoldDB" id="S2W3S6"/>
<evidence type="ECO:0000313" key="1">
    <source>
        <dbReference type="EMBL" id="EPD33801.1"/>
    </source>
</evidence>
<dbReference type="Gene3D" id="3.40.140.120">
    <property type="match status" value="1"/>
</dbReference>
<dbReference type="HOGENOM" id="CLU_033789_7_0_11"/>
<dbReference type="InterPro" id="IPR006944">
    <property type="entry name" value="Phage/GTA_portal"/>
</dbReference>
<dbReference type="Gene3D" id="1.20.1270.210">
    <property type="match status" value="1"/>
</dbReference>
<dbReference type="STRING" id="883161.HMPREF9306_00215"/>
<dbReference type="InterPro" id="IPR006427">
    <property type="entry name" value="Portal_HK97"/>
</dbReference>
<gene>
    <name evidence="1" type="ORF">HMPREF9306_00215</name>
</gene>
<dbReference type="OrthoDB" id="9765386at2"/>
<dbReference type="EMBL" id="AGZR01000003">
    <property type="protein sequence ID" value="EPD33801.1"/>
    <property type="molecule type" value="Genomic_DNA"/>
</dbReference>
<organism evidence="1 2">
    <name type="scientific">Propionimicrobium lymphophilum ACS-093-V-SCH5</name>
    <dbReference type="NCBI Taxonomy" id="883161"/>
    <lineage>
        <taxon>Bacteria</taxon>
        <taxon>Bacillati</taxon>
        <taxon>Actinomycetota</taxon>
        <taxon>Actinomycetes</taxon>
        <taxon>Propionibacteriales</taxon>
        <taxon>Propionibacteriaceae</taxon>
        <taxon>Propionimicrobium</taxon>
    </lineage>
</organism>
<keyword evidence="2" id="KW-1185">Reference proteome</keyword>
<proteinExistence type="predicted"/>
<dbReference type="NCBIfam" id="TIGR01537">
    <property type="entry name" value="portal_HK97"/>
    <property type="match status" value="1"/>
</dbReference>
<evidence type="ECO:0000313" key="2">
    <source>
        <dbReference type="Proteomes" id="UP000014417"/>
    </source>
</evidence>
<dbReference type="RefSeq" id="WP_016455073.1">
    <property type="nucleotide sequence ID" value="NZ_KE150269.1"/>
</dbReference>
<sequence length="369" mass="40704">MGKLAKWLGLQNRSEHAPTGVTPPSRLASGPITARETATVPSAYRAIQILTTSASQLSLDAFRNSEKIIDRPPAIVRRPSLDIPRSEWLEQATMSLAATGNLYLAPNRDSEGQAIDLPILNPHHVAVTQNSETGAISYHYQGRKYTRGQILHCALMRLPGQLTGVGPIQAARNSLTFARDLNKHISGWFDTTGQPAGILSSDQSLSDNQARAYRNTWNGLDADGNKIDRTDNPSGIKVLGRGLEYKPILLNPKDALWLEAQTWTALEIARLFGVPSSLMLVAPEGSSRTYSNVNQEWLAFTRFTLMGYLRPIEEALTELAPRGVTIRFNLEALLRADTMSRYQSYQLATQAGWLNSDEIRTIEGLPNDN</sequence>
<dbReference type="Proteomes" id="UP000014417">
    <property type="component" value="Unassembled WGS sequence"/>
</dbReference>
<name>S2W3S6_9ACTN</name>
<comment type="caution">
    <text evidence="1">The sequence shown here is derived from an EMBL/GenBank/DDBJ whole genome shotgun (WGS) entry which is preliminary data.</text>
</comment>
<reference evidence="1 2" key="1">
    <citation type="submission" date="2013-04" db="EMBL/GenBank/DDBJ databases">
        <title>The Genome Sequence of Propionimicrobium lymphophilum ACS-093-V-SCH5.</title>
        <authorList>
            <consortium name="The Broad Institute Genomics Platform"/>
            <person name="Earl A."/>
            <person name="Ward D."/>
            <person name="Feldgarden M."/>
            <person name="Gevers D."/>
            <person name="Saerens B."/>
            <person name="Vaneechoutte M."/>
            <person name="Walker B."/>
            <person name="Young S."/>
            <person name="Zeng Q."/>
            <person name="Gargeya S."/>
            <person name="Fitzgerald M."/>
            <person name="Haas B."/>
            <person name="Abouelleil A."/>
            <person name="Allen A.W."/>
            <person name="Alvarado L."/>
            <person name="Arachchi H.M."/>
            <person name="Berlin A.M."/>
            <person name="Chapman S.B."/>
            <person name="Gainer-Dewar J."/>
            <person name="Goldberg J."/>
            <person name="Griggs A."/>
            <person name="Gujja S."/>
            <person name="Hansen M."/>
            <person name="Howarth C."/>
            <person name="Imamovic A."/>
            <person name="Ireland A."/>
            <person name="Larimer J."/>
            <person name="McCowan C."/>
            <person name="Murphy C."/>
            <person name="Pearson M."/>
            <person name="Poon T.W."/>
            <person name="Priest M."/>
            <person name="Roberts A."/>
            <person name="Saif S."/>
            <person name="Shea T."/>
            <person name="Sisk P."/>
            <person name="Sykes S."/>
            <person name="Wortman J."/>
            <person name="Nusbaum C."/>
            <person name="Birren B."/>
        </authorList>
    </citation>
    <scope>NUCLEOTIDE SEQUENCE [LARGE SCALE GENOMIC DNA]</scope>
    <source>
        <strain evidence="1 2">ACS-093-V-SCH5</strain>
    </source>
</reference>